<evidence type="ECO:0000256" key="3">
    <source>
        <dbReference type="SAM" id="SignalP"/>
    </source>
</evidence>
<dbReference type="Pfam" id="PF25917">
    <property type="entry name" value="BSH_RND"/>
    <property type="match status" value="1"/>
</dbReference>
<name>A0A554X616_9BURK</name>
<accession>A0A554X616</accession>
<keyword evidence="6" id="KW-1185">Reference proteome</keyword>
<keyword evidence="2" id="KW-0175">Coiled coil</keyword>
<dbReference type="PROSITE" id="PS51257">
    <property type="entry name" value="PROKAR_LIPOPROTEIN"/>
    <property type="match status" value="1"/>
</dbReference>
<dbReference type="Gene3D" id="2.40.30.170">
    <property type="match status" value="1"/>
</dbReference>
<organism evidence="5 6">
    <name type="scientific">Tepidimonas thermarum</name>
    <dbReference type="NCBI Taxonomy" id="335431"/>
    <lineage>
        <taxon>Bacteria</taxon>
        <taxon>Pseudomonadati</taxon>
        <taxon>Pseudomonadota</taxon>
        <taxon>Betaproteobacteria</taxon>
        <taxon>Burkholderiales</taxon>
        <taxon>Tepidimonas</taxon>
    </lineage>
</organism>
<reference evidence="5 6" key="1">
    <citation type="submission" date="2019-07" db="EMBL/GenBank/DDBJ databases">
        <title>Tepidimonas thermarum AA-1 draft genome.</title>
        <authorList>
            <person name="Da Costa M.S."/>
            <person name="Froufe H.J.C."/>
            <person name="Egas C."/>
            <person name="Albuquerque L."/>
        </authorList>
    </citation>
    <scope>NUCLEOTIDE SEQUENCE [LARGE SCALE GENOMIC DNA]</scope>
    <source>
        <strain evidence="5 6">AA-1</strain>
    </source>
</reference>
<dbReference type="PANTHER" id="PTHR30469">
    <property type="entry name" value="MULTIDRUG RESISTANCE PROTEIN MDTA"/>
    <property type="match status" value="1"/>
</dbReference>
<evidence type="ECO:0000256" key="1">
    <source>
        <dbReference type="ARBA" id="ARBA00009477"/>
    </source>
</evidence>
<feature type="domain" description="Multidrug resistance protein MdtA-like barrel-sandwich hybrid" evidence="4">
    <location>
        <begin position="72"/>
        <end position="206"/>
    </location>
</feature>
<evidence type="ECO:0000259" key="4">
    <source>
        <dbReference type="Pfam" id="PF25917"/>
    </source>
</evidence>
<keyword evidence="3" id="KW-0732">Signal</keyword>
<dbReference type="InterPro" id="IPR058625">
    <property type="entry name" value="MdtA-like_BSH"/>
</dbReference>
<comment type="caution">
    <text evidence="5">The sequence shown here is derived from an EMBL/GenBank/DDBJ whole genome shotgun (WGS) entry which is preliminary data.</text>
</comment>
<dbReference type="NCBIfam" id="TIGR01730">
    <property type="entry name" value="RND_mfp"/>
    <property type="match status" value="1"/>
</dbReference>
<dbReference type="SUPFAM" id="SSF111369">
    <property type="entry name" value="HlyD-like secretion proteins"/>
    <property type="match status" value="1"/>
</dbReference>
<dbReference type="OrthoDB" id="9806939at2"/>
<evidence type="ECO:0000256" key="2">
    <source>
        <dbReference type="SAM" id="Coils"/>
    </source>
</evidence>
<dbReference type="EMBL" id="VJOL01000006">
    <property type="protein sequence ID" value="TSE31275.1"/>
    <property type="molecule type" value="Genomic_DNA"/>
</dbReference>
<dbReference type="GO" id="GO:0015562">
    <property type="term" value="F:efflux transmembrane transporter activity"/>
    <property type="evidence" value="ECO:0007669"/>
    <property type="project" value="TreeGrafter"/>
</dbReference>
<proteinExistence type="inferred from homology"/>
<evidence type="ECO:0000313" key="6">
    <source>
        <dbReference type="Proteomes" id="UP000318542"/>
    </source>
</evidence>
<feature type="signal peptide" evidence="3">
    <location>
        <begin position="1"/>
        <end position="26"/>
    </location>
</feature>
<dbReference type="Gene3D" id="2.40.420.20">
    <property type="match status" value="1"/>
</dbReference>
<feature type="chain" id="PRO_5022234281" evidence="3">
    <location>
        <begin position="27"/>
        <end position="361"/>
    </location>
</feature>
<feature type="coiled-coil region" evidence="2">
    <location>
        <begin position="107"/>
        <end position="172"/>
    </location>
</feature>
<dbReference type="PANTHER" id="PTHR30469:SF18">
    <property type="entry name" value="RESISTANCE-NODULATION-CELL DIVISION (RND) EFFLUX MEMBRANE FUSION PROTEIN-RELATED"/>
    <property type="match status" value="1"/>
</dbReference>
<dbReference type="Gene3D" id="2.40.50.100">
    <property type="match status" value="1"/>
</dbReference>
<gene>
    <name evidence="5" type="primary">mdtE</name>
    <name evidence="5" type="ORF">Tther_00558</name>
</gene>
<evidence type="ECO:0000313" key="5">
    <source>
        <dbReference type="EMBL" id="TSE31275.1"/>
    </source>
</evidence>
<dbReference type="GO" id="GO:1990281">
    <property type="term" value="C:efflux pump complex"/>
    <property type="evidence" value="ECO:0007669"/>
    <property type="project" value="TreeGrafter"/>
</dbReference>
<dbReference type="Gene3D" id="1.10.287.470">
    <property type="entry name" value="Helix hairpin bin"/>
    <property type="match status" value="1"/>
</dbReference>
<comment type="similarity">
    <text evidence="1">Belongs to the membrane fusion protein (MFP) (TC 8.A.1) family.</text>
</comment>
<dbReference type="Proteomes" id="UP000318542">
    <property type="component" value="Unassembled WGS sequence"/>
</dbReference>
<sequence length="361" mass="37535">MPETPSRTIAAHAPLWATLALCAALAGCQRGAPPAAADAPPLVRTAAVEPAGGAAQGLSGTVRAHVEAPLAFQVGGRIIARRVDAGQTVSAGQVLFELDPADLEQAVRAAQADAEAAETALRTAQSELARVRELQARAFVSAQALERAELALREAQSRRDAASARLTQARNARGYAVLRSPAAGVLIDVTGQPGQVVAAGQAVAVLAQQGAREVEVHFPDGVTPPAEGEALLPDGQRRALRLREAAPAVDPLGRTRRARYTVAELPPTVALGSVVATRFALPGAAAGEALWRVPVGALDERGQGPRVWRLRDGRLDPVAVQVRAVDDRQATVAGPLQAGERVVALGTHLLHDGMTVRELAR</sequence>
<dbReference type="RefSeq" id="WP_143900674.1">
    <property type="nucleotide sequence ID" value="NZ_VJOL01000006.1"/>
</dbReference>
<dbReference type="InterPro" id="IPR006143">
    <property type="entry name" value="RND_pump_MFP"/>
</dbReference>
<protein>
    <submittedName>
        <fullName evidence="5">Multidrug resistance protein MdtE</fullName>
    </submittedName>
</protein>
<dbReference type="AlphaFoldDB" id="A0A554X616"/>